<dbReference type="Proteomes" id="UP000682733">
    <property type="component" value="Unassembled WGS sequence"/>
</dbReference>
<feature type="transmembrane region" description="Helical" evidence="1">
    <location>
        <begin position="370"/>
        <end position="389"/>
    </location>
</feature>
<evidence type="ECO:0000313" key="3">
    <source>
        <dbReference type="EMBL" id="CAF4059488.1"/>
    </source>
</evidence>
<dbReference type="EMBL" id="CAJNOK010016809">
    <property type="protein sequence ID" value="CAF1252303.1"/>
    <property type="molecule type" value="Genomic_DNA"/>
</dbReference>
<keyword evidence="1" id="KW-0472">Membrane</keyword>
<name>A0A8S2ELB7_9BILA</name>
<organism evidence="2 4">
    <name type="scientific">Didymodactylos carnosus</name>
    <dbReference type="NCBI Taxonomy" id="1234261"/>
    <lineage>
        <taxon>Eukaryota</taxon>
        <taxon>Metazoa</taxon>
        <taxon>Spiralia</taxon>
        <taxon>Gnathifera</taxon>
        <taxon>Rotifera</taxon>
        <taxon>Eurotatoria</taxon>
        <taxon>Bdelloidea</taxon>
        <taxon>Philodinida</taxon>
        <taxon>Philodinidae</taxon>
        <taxon>Didymodactylos</taxon>
    </lineage>
</organism>
<dbReference type="Proteomes" id="UP000677228">
    <property type="component" value="Unassembled WGS sequence"/>
</dbReference>
<comment type="caution">
    <text evidence="2">The sequence shown here is derived from an EMBL/GenBank/DDBJ whole genome shotgun (WGS) entry which is preliminary data.</text>
</comment>
<keyword evidence="1" id="KW-0812">Transmembrane</keyword>
<feature type="transmembrane region" description="Helical" evidence="1">
    <location>
        <begin position="283"/>
        <end position="309"/>
    </location>
</feature>
<accession>A0A8S2ELB7</accession>
<dbReference type="AlphaFoldDB" id="A0A8S2ELB7"/>
<protein>
    <submittedName>
        <fullName evidence="2">Uncharacterized protein</fullName>
    </submittedName>
</protein>
<reference evidence="2" key="1">
    <citation type="submission" date="2021-02" db="EMBL/GenBank/DDBJ databases">
        <authorList>
            <person name="Nowell W R."/>
        </authorList>
    </citation>
    <scope>NUCLEOTIDE SEQUENCE</scope>
</reference>
<dbReference type="EMBL" id="CAJOBA010038363">
    <property type="protein sequence ID" value="CAF4059488.1"/>
    <property type="molecule type" value="Genomic_DNA"/>
</dbReference>
<proteinExistence type="predicted"/>
<evidence type="ECO:0000313" key="2">
    <source>
        <dbReference type="EMBL" id="CAF1252303.1"/>
    </source>
</evidence>
<keyword evidence="1" id="KW-1133">Transmembrane helix</keyword>
<evidence type="ECO:0000256" key="1">
    <source>
        <dbReference type="SAM" id="Phobius"/>
    </source>
</evidence>
<evidence type="ECO:0000313" key="4">
    <source>
        <dbReference type="Proteomes" id="UP000677228"/>
    </source>
</evidence>
<gene>
    <name evidence="2" type="ORF">OVA965_LOCUS26335</name>
    <name evidence="3" type="ORF">TMI583_LOCUS27076</name>
</gene>
<sequence>MDQWFQFIIESRPPIDQILLSDFRYLGPYSFRLLNKFCKLSLEIVENELIAFYSQTYLSSLVTINETLQFQSQSLIKQFQSTIQNKFYELLQLILDTTLANKLISGLLTNNAIEIYYGEDGSDENISPNTFIQTIFFPVPYSLNVLYPYSVFNGICTCFSTYQCYDLSPIIHNYSSTLIYDYTIPGFMKGCFILASLLQSTLECFYSKQCFEQLLFYMNATTATNITILDPSVPSQYQSNTTVQDIVNQLMIEQWNPLVSYDSYYQQCHPQQCQYTYSENFDYIYTITIILILIGGLTTVLSLIVPITVNLIRRKKMPLSTTVNVLPIRQRLINFYELVEEKIRKFNLFEPYPPHLNEELRYYELLSTRFYILILILSLIILVLYISVIDHTQTVIIKSPTSEQYTLLYEQHSSTLLCGCKKISILYSKFLQLLPERHEICTSQYVIDEWIQYILLRTFSDDLNRHKDEFRETAIKLFQMLTALCESTNRTIQNSLSIYYSTEYINDKLINQQLFEATINSSIQLFISSTTNTYTHSLKLIRDTTQSNGLVTTNLNLYYFYQQQTIVHRYWFNYSYYNTNQTCSCTNTNQCVKQIELYSYLDPVNINMVVNGLYMGCYILESLLQSTLECFYSQQCFNQLNIILEPDYYSDTPISLLNSSILINFRPQSTIDELLTQLMVDQWTSLVSYETYFNECQPNQCQYTYTEKFDIFYTITTILGIVGGLKTVLSRLIPNFIIKPSLYLLQLIINRYRKMKLRQTNQVQSLENNADNVS</sequence>